<reference evidence="1" key="1">
    <citation type="submission" date="2021-01" db="EMBL/GenBank/DDBJ databases">
        <title>Draft genome of Pantoea agglomerans Eh 335.</title>
        <authorList>
            <person name="Emsley S.A."/>
            <person name="Oline D.K."/>
            <person name="Saw J.H."/>
            <person name="Ushijima B."/>
            <person name="Videau P."/>
            <person name="Koyack M.J."/>
        </authorList>
    </citation>
    <scope>NUCLEOTIDE SEQUENCE</scope>
    <source>
        <strain evidence="1">Eh 335</strain>
    </source>
</reference>
<evidence type="ECO:0000313" key="1">
    <source>
        <dbReference type="EMBL" id="MBK4725040.1"/>
    </source>
</evidence>
<evidence type="ECO:0000313" key="2">
    <source>
        <dbReference type="Proteomes" id="UP000633731"/>
    </source>
</evidence>
<proteinExistence type="predicted"/>
<sequence length="125" mass="14192">MTYSLATNCIRALKSISRKMNPRRVLILCNPTHTEHCSICDVIALPLFRGGDFRLLEQHQLCGISIAKQAETINELMEKYRVEYIGIDATGIGQGVFQMVRQFFPAVRQIRYSSHIHLGKKQVSA</sequence>
<accession>A0ACC5RKL9</accession>
<keyword evidence="2" id="KW-1185">Reference proteome</keyword>
<gene>
    <name evidence="1" type="ORF">JJL49_07365</name>
</gene>
<dbReference type="Proteomes" id="UP000633731">
    <property type="component" value="Unassembled WGS sequence"/>
</dbReference>
<organism evidence="1 2">
    <name type="scientific">Enterobacter agglomerans</name>
    <name type="common">Erwinia herbicola</name>
    <name type="synonym">Pantoea agglomerans</name>
    <dbReference type="NCBI Taxonomy" id="549"/>
    <lineage>
        <taxon>Bacteria</taxon>
        <taxon>Pseudomonadati</taxon>
        <taxon>Pseudomonadota</taxon>
        <taxon>Gammaproteobacteria</taxon>
        <taxon>Enterobacterales</taxon>
        <taxon>Erwiniaceae</taxon>
        <taxon>Pantoea</taxon>
        <taxon>Pantoea agglomerans group</taxon>
    </lineage>
</organism>
<comment type="caution">
    <text evidence="1">The sequence shown here is derived from an EMBL/GenBank/DDBJ whole genome shotgun (WGS) entry which is preliminary data.</text>
</comment>
<dbReference type="EMBL" id="JAEOXF010000003">
    <property type="protein sequence ID" value="MBK4725040.1"/>
    <property type="molecule type" value="Genomic_DNA"/>
</dbReference>
<name>A0ACC5RKL9_ENTAG</name>
<protein>
    <submittedName>
        <fullName evidence="1">Uncharacterized protein</fullName>
    </submittedName>
</protein>